<dbReference type="Proteomes" id="UP001732780">
    <property type="component" value="Chromosome 11"/>
</dbReference>
<gene>
    <name evidence="2" type="primary">LOC141579217</name>
</gene>
<protein>
    <submittedName>
        <fullName evidence="2">Zinc finger protein 532-like</fullName>
    </submittedName>
</protein>
<proteinExistence type="predicted"/>
<evidence type="ECO:0000313" key="2">
    <source>
        <dbReference type="RefSeq" id="XP_074230546.1"/>
    </source>
</evidence>
<evidence type="ECO:0000313" key="1">
    <source>
        <dbReference type="Proteomes" id="UP001732780"/>
    </source>
</evidence>
<accession>A0AC58R7N1</accession>
<name>A0AC58R7N1_CAMBA</name>
<sequence>MKNLTSIQLFSMLANTWRIASWPHTQHYFLGVSAKRVHLRTPVQSVVITNAVAPAELTPKQVTIKPVVTAFLLVSALKTAGSQVINVKLTNNTMVKDTVISAASIQSTSSSIFKAASATQQKLSWCRAPAWPMQTCAKDCTLPT</sequence>
<reference evidence="2" key="1">
    <citation type="submission" date="2025-08" db="UniProtKB">
        <authorList>
            <consortium name="RefSeq"/>
        </authorList>
    </citation>
    <scope>IDENTIFICATION</scope>
    <source>
        <tissue evidence="2">Blood</tissue>
    </source>
</reference>
<dbReference type="RefSeq" id="XP_074230546.1">
    <property type="nucleotide sequence ID" value="XM_074374445.1"/>
</dbReference>
<keyword evidence="1" id="KW-1185">Reference proteome</keyword>
<organism evidence="1 2">
    <name type="scientific">Camelus bactrianus</name>
    <name type="common">Bactrian camel</name>
    <dbReference type="NCBI Taxonomy" id="9837"/>
    <lineage>
        <taxon>Eukaryota</taxon>
        <taxon>Metazoa</taxon>
        <taxon>Chordata</taxon>
        <taxon>Craniata</taxon>
        <taxon>Vertebrata</taxon>
        <taxon>Euteleostomi</taxon>
        <taxon>Mammalia</taxon>
        <taxon>Eutheria</taxon>
        <taxon>Laurasiatheria</taxon>
        <taxon>Artiodactyla</taxon>
        <taxon>Tylopoda</taxon>
        <taxon>Camelidae</taxon>
        <taxon>Camelus</taxon>
    </lineage>
</organism>